<proteinExistence type="predicted"/>
<evidence type="ECO:0000313" key="1">
    <source>
        <dbReference type="EMBL" id="CAI2199100.1"/>
    </source>
</evidence>
<dbReference type="AlphaFoldDB" id="A0A9W4X0I9"/>
<comment type="caution">
    <text evidence="1">The sequence shown here is derived from an EMBL/GenBank/DDBJ whole genome shotgun (WGS) entry which is preliminary data.</text>
</comment>
<organism evidence="1 2">
    <name type="scientific">Funneliformis geosporum</name>
    <dbReference type="NCBI Taxonomy" id="1117311"/>
    <lineage>
        <taxon>Eukaryota</taxon>
        <taxon>Fungi</taxon>
        <taxon>Fungi incertae sedis</taxon>
        <taxon>Mucoromycota</taxon>
        <taxon>Glomeromycotina</taxon>
        <taxon>Glomeromycetes</taxon>
        <taxon>Glomerales</taxon>
        <taxon>Glomeraceae</taxon>
        <taxon>Funneliformis</taxon>
    </lineage>
</organism>
<gene>
    <name evidence="1" type="ORF">FWILDA_LOCUS18904</name>
</gene>
<sequence length="52" mass="6052">DSDKETISENYESSNNKKEIDTNDEIIDIDKENEELIDLPLPPLLYKKINKS</sequence>
<accession>A0A9W4X0I9</accession>
<dbReference type="EMBL" id="CAMKVN010020282">
    <property type="protein sequence ID" value="CAI2199100.1"/>
    <property type="molecule type" value="Genomic_DNA"/>
</dbReference>
<dbReference type="Proteomes" id="UP001153678">
    <property type="component" value="Unassembled WGS sequence"/>
</dbReference>
<feature type="non-terminal residue" evidence="1">
    <location>
        <position position="1"/>
    </location>
</feature>
<name>A0A9W4X0I9_9GLOM</name>
<keyword evidence="2" id="KW-1185">Reference proteome</keyword>
<protein>
    <submittedName>
        <fullName evidence="1">14316_t:CDS:1</fullName>
    </submittedName>
</protein>
<reference evidence="1" key="1">
    <citation type="submission" date="2022-08" db="EMBL/GenBank/DDBJ databases">
        <authorList>
            <person name="Kallberg Y."/>
            <person name="Tangrot J."/>
            <person name="Rosling A."/>
        </authorList>
    </citation>
    <scope>NUCLEOTIDE SEQUENCE</scope>
    <source>
        <strain evidence="1">Wild A</strain>
    </source>
</reference>
<evidence type="ECO:0000313" key="2">
    <source>
        <dbReference type="Proteomes" id="UP001153678"/>
    </source>
</evidence>